<dbReference type="Gene3D" id="1.25.10.10">
    <property type="entry name" value="Leucine-rich Repeat Variant"/>
    <property type="match status" value="1"/>
</dbReference>
<gene>
    <name evidence="1" type="ORF">B7707_06580</name>
</gene>
<evidence type="ECO:0000313" key="1">
    <source>
        <dbReference type="EMBL" id="ORO76627.1"/>
    </source>
</evidence>
<dbReference type="InterPro" id="IPR016024">
    <property type="entry name" value="ARM-type_fold"/>
</dbReference>
<protein>
    <recommendedName>
        <fullName evidence="3">HEAT repeat domain-containing protein</fullName>
    </recommendedName>
</protein>
<evidence type="ECO:0000313" key="2">
    <source>
        <dbReference type="Proteomes" id="UP000193326"/>
    </source>
</evidence>
<accession>A0A1X1ITZ1</accession>
<proteinExistence type="predicted"/>
<comment type="caution">
    <text evidence="1">The sequence shown here is derived from an EMBL/GenBank/DDBJ whole genome shotgun (WGS) entry which is preliminary data.</text>
</comment>
<evidence type="ECO:0008006" key="3">
    <source>
        <dbReference type="Google" id="ProtNLM"/>
    </source>
</evidence>
<name>A0A1X1ITZ1_STROR</name>
<dbReference type="InterPro" id="IPR011989">
    <property type="entry name" value="ARM-like"/>
</dbReference>
<dbReference type="Pfam" id="PF13646">
    <property type="entry name" value="HEAT_2"/>
    <property type="match status" value="1"/>
</dbReference>
<dbReference type="RefSeq" id="WP_084946067.1">
    <property type="nucleotide sequence ID" value="NZ_NCUY01000032.1"/>
</dbReference>
<reference evidence="1 2" key="1">
    <citation type="journal article" date="2016" name="Eur. J. Clin. Microbiol. Infect. Dis.">
        <title>Whole genome sequencing as a tool for phylogenetic analysis of clinical strains of Mitis group streptococci.</title>
        <authorList>
            <person name="Rasmussen L.H."/>
            <person name="Dargis R."/>
            <person name="Hojholt K."/>
            <person name="Christensen J.J."/>
            <person name="Skovgaard O."/>
            <person name="Justesen U.S."/>
            <person name="Rosenvinge F.S."/>
            <person name="Moser C."/>
            <person name="Lukjancenko O."/>
            <person name="Rasmussen S."/>
            <person name="Nielsen X.C."/>
        </authorList>
    </citation>
    <scope>NUCLEOTIDE SEQUENCE [LARGE SCALE GENOMIC DNA]</scope>
    <source>
        <strain evidence="1 2">RH_70047_11</strain>
    </source>
</reference>
<sequence length="247" mass="28357">MDKEDLQKAYLDLEKESFPSGKRIKFVANLGSSQEIAYHYELICKDWNEGRNLHLEGSFDKHGRDGLEFLFEQLDEVKDEKQSVLTAYLIAEILSKSKHRDFYWSLCDQLIPILISLLDIKNTILRQKVVIALGWVGTEKEIGLLTRQMLGDGDAFCRAWSATSLMQLSFHRVKVEIISKEAKTSFIQAITEEKDLYACGMMIEAAQILFGKRWISSSAVENMDLEKIKKAQKSAIRFLSKHYTPII</sequence>
<dbReference type="EMBL" id="NCUY01000032">
    <property type="protein sequence ID" value="ORO76627.1"/>
    <property type="molecule type" value="Genomic_DNA"/>
</dbReference>
<dbReference type="OrthoDB" id="8847851at2"/>
<dbReference type="Proteomes" id="UP000193326">
    <property type="component" value="Unassembled WGS sequence"/>
</dbReference>
<dbReference type="AlphaFoldDB" id="A0A1X1ITZ1"/>
<organism evidence="1 2">
    <name type="scientific">Streptococcus oralis subsp. dentisani</name>
    <dbReference type="NCBI Taxonomy" id="1458253"/>
    <lineage>
        <taxon>Bacteria</taxon>
        <taxon>Bacillati</taxon>
        <taxon>Bacillota</taxon>
        <taxon>Bacilli</taxon>
        <taxon>Lactobacillales</taxon>
        <taxon>Streptococcaceae</taxon>
        <taxon>Streptococcus</taxon>
    </lineage>
</organism>
<dbReference type="SUPFAM" id="SSF48371">
    <property type="entry name" value="ARM repeat"/>
    <property type="match status" value="1"/>
</dbReference>